<dbReference type="NCBIfam" id="TIGR00360">
    <property type="entry name" value="ComEC_N-term"/>
    <property type="match status" value="1"/>
</dbReference>
<dbReference type="PANTHER" id="PTHR30619:SF7">
    <property type="entry name" value="BETA-LACTAMASE DOMAIN PROTEIN"/>
    <property type="match status" value="1"/>
</dbReference>
<dbReference type="GO" id="GO:0005886">
    <property type="term" value="C:plasma membrane"/>
    <property type="evidence" value="ECO:0007669"/>
    <property type="project" value="UniProtKB-SubCell"/>
</dbReference>
<evidence type="ECO:0000256" key="6">
    <source>
        <dbReference type="SAM" id="Phobius"/>
    </source>
</evidence>
<keyword evidence="4 6" id="KW-1133">Transmembrane helix</keyword>
<accession>A0A1F8GE88</accession>
<dbReference type="InterPro" id="IPR004477">
    <property type="entry name" value="ComEC_N"/>
</dbReference>
<feature type="domain" description="DUF4131" evidence="8">
    <location>
        <begin position="32"/>
        <end position="167"/>
    </location>
</feature>
<dbReference type="EMBL" id="MGKJ01000016">
    <property type="protein sequence ID" value="OGN23697.1"/>
    <property type="molecule type" value="Genomic_DNA"/>
</dbReference>
<name>A0A1F8GE88_9BACT</name>
<evidence type="ECO:0000256" key="3">
    <source>
        <dbReference type="ARBA" id="ARBA00022692"/>
    </source>
</evidence>
<evidence type="ECO:0000313" key="10">
    <source>
        <dbReference type="Proteomes" id="UP000178911"/>
    </source>
</evidence>
<evidence type="ECO:0000259" key="7">
    <source>
        <dbReference type="Pfam" id="PF03772"/>
    </source>
</evidence>
<evidence type="ECO:0000256" key="1">
    <source>
        <dbReference type="ARBA" id="ARBA00004651"/>
    </source>
</evidence>
<evidence type="ECO:0000256" key="2">
    <source>
        <dbReference type="ARBA" id="ARBA00022475"/>
    </source>
</evidence>
<dbReference type="InterPro" id="IPR052159">
    <property type="entry name" value="Competence_DNA_uptake"/>
</dbReference>
<comment type="caution">
    <text evidence="9">The sequence shown here is derived from an EMBL/GenBank/DDBJ whole genome shotgun (WGS) entry which is preliminary data.</text>
</comment>
<feature type="transmembrane region" description="Helical" evidence="6">
    <location>
        <begin position="343"/>
        <end position="360"/>
    </location>
</feature>
<dbReference type="AlphaFoldDB" id="A0A1F8GE88"/>
<feature type="transmembrane region" description="Helical" evidence="6">
    <location>
        <begin position="7"/>
        <end position="24"/>
    </location>
</feature>
<feature type="transmembrane region" description="Helical" evidence="6">
    <location>
        <begin position="291"/>
        <end position="311"/>
    </location>
</feature>
<proteinExistence type="predicted"/>
<evidence type="ECO:0008006" key="11">
    <source>
        <dbReference type="Google" id="ProtNLM"/>
    </source>
</evidence>
<evidence type="ECO:0000259" key="8">
    <source>
        <dbReference type="Pfam" id="PF13567"/>
    </source>
</evidence>
<dbReference type="InterPro" id="IPR025405">
    <property type="entry name" value="DUF4131"/>
</dbReference>
<feature type="transmembrane region" description="Helical" evidence="6">
    <location>
        <begin position="480"/>
        <end position="499"/>
    </location>
</feature>
<feature type="transmembrane region" description="Helical" evidence="6">
    <location>
        <begin position="30"/>
        <end position="48"/>
    </location>
</feature>
<dbReference type="Pfam" id="PF13567">
    <property type="entry name" value="DUF4131"/>
    <property type="match status" value="1"/>
</dbReference>
<feature type="transmembrane region" description="Helical" evidence="6">
    <location>
        <begin position="420"/>
        <end position="439"/>
    </location>
</feature>
<keyword evidence="5 6" id="KW-0472">Membrane</keyword>
<feature type="transmembrane region" description="Helical" evidence="6">
    <location>
        <begin position="381"/>
        <end position="400"/>
    </location>
</feature>
<gene>
    <name evidence="9" type="ORF">A3A13_00095</name>
</gene>
<keyword evidence="2" id="KW-1003">Cell membrane</keyword>
<evidence type="ECO:0000256" key="4">
    <source>
        <dbReference type="ARBA" id="ARBA00022989"/>
    </source>
</evidence>
<feature type="transmembrane region" description="Helical" evidence="6">
    <location>
        <begin position="451"/>
        <end position="474"/>
    </location>
</feature>
<dbReference type="Pfam" id="PF03772">
    <property type="entry name" value="Competence"/>
    <property type="match status" value="1"/>
</dbReference>
<sequence length="500" mass="55140">MHKSQVFFWLLISFLSGIFVASIFSVGQTFIYAGLMAAVGLVGIFGYNKSFNGRLLLAGFLSIAFLFGVIRFNSVNFGQDSLDVFTDLKAGNKRIEVVVNGYVDDEPADSGERQVLVLKAKELIAEDKIVPLNDRILVTINNFPKFRYGNTVSVTGSLEKPANLTVPLEVRRPSVGSSADHASKAGRTSNGIDYATYLKKEGIRTTMFYPKISGSDKHYDTLIYHSVGFFEGAKIGLYKKIFWLKNNFENTINKSVSEPNASFINGILLGSRQNIPDDLKEAFNKTGTTHILAISGYNIMIISWAVLAGLVHFFRRRTAFWLSVVIIVLFVILTGASASVVRAAVMGLLLLFANGYGRLYNPKNSIILAGAAMVWLNPFSLVFDIGFQLSFAAVLGLMYLYPYLDSKLSKVPKFGTLKEITLMTLTAQITVAPLLIYYFKNISFVSLPANILILPFIPAAMFAGFISGLAGMVFLPLGQLFGYTAWAITTYQIWVVNLFS</sequence>
<reference evidence="9 10" key="1">
    <citation type="journal article" date="2016" name="Nat. Commun.">
        <title>Thousands of microbial genomes shed light on interconnected biogeochemical processes in an aquifer system.</title>
        <authorList>
            <person name="Anantharaman K."/>
            <person name="Brown C.T."/>
            <person name="Hug L.A."/>
            <person name="Sharon I."/>
            <person name="Castelle C.J."/>
            <person name="Probst A.J."/>
            <person name="Thomas B.C."/>
            <person name="Singh A."/>
            <person name="Wilkins M.J."/>
            <person name="Karaoz U."/>
            <person name="Brodie E.L."/>
            <person name="Williams K.H."/>
            <person name="Hubbard S.S."/>
            <person name="Banfield J.F."/>
        </authorList>
    </citation>
    <scope>NUCLEOTIDE SEQUENCE [LARGE SCALE GENOMIC DNA]</scope>
</reference>
<comment type="subcellular location">
    <subcellularLocation>
        <location evidence="1">Cell membrane</location>
        <topology evidence="1">Multi-pass membrane protein</topology>
    </subcellularLocation>
</comment>
<dbReference type="Proteomes" id="UP000178911">
    <property type="component" value="Unassembled WGS sequence"/>
</dbReference>
<organism evidence="9 10">
    <name type="scientific">Candidatus Yanofskybacteria bacterium RIFCSPLOWO2_01_FULL_43_22</name>
    <dbReference type="NCBI Taxonomy" id="1802695"/>
    <lineage>
        <taxon>Bacteria</taxon>
        <taxon>Candidatus Yanofskyibacteriota</taxon>
    </lineage>
</organism>
<evidence type="ECO:0000256" key="5">
    <source>
        <dbReference type="ARBA" id="ARBA00023136"/>
    </source>
</evidence>
<feature type="domain" description="ComEC/Rec2-related protein" evidence="7">
    <location>
        <begin position="267"/>
        <end position="498"/>
    </location>
</feature>
<feature type="transmembrane region" description="Helical" evidence="6">
    <location>
        <begin position="55"/>
        <end position="72"/>
    </location>
</feature>
<feature type="transmembrane region" description="Helical" evidence="6">
    <location>
        <begin position="318"/>
        <end position="337"/>
    </location>
</feature>
<keyword evidence="3 6" id="KW-0812">Transmembrane</keyword>
<protein>
    <recommendedName>
        <fullName evidence="11">ComEC/Rec2-related protein domain-containing protein</fullName>
    </recommendedName>
</protein>
<evidence type="ECO:0000313" key="9">
    <source>
        <dbReference type="EMBL" id="OGN23697.1"/>
    </source>
</evidence>
<dbReference type="STRING" id="1802695.A3A13_00095"/>
<dbReference type="PANTHER" id="PTHR30619">
    <property type="entry name" value="DNA INTERNALIZATION/COMPETENCE PROTEIN COMEC/REC2"/>
    <property type="match status" value="1"/>
</dbReference>